<evidence type="ECO:0000256" key="1">
    <source>
        <dbReference type="ARBA" id="ARBA00004370"/>
    </source>
</evidence>
<protein>
    <submittedName>
        <fullName evidence="12">Thyrotropin-releasing hormone receptor-like</fullName>
    </submittedName>
</protein>
<comment type="similarity">
    <text evidence="2">Belongs to the cytochrome P450 family.</text>
</comment>
<gene>
    <name evidence="12" type="ORF">V1477_006611</name>
</gene>
<comment type="similarity">
    <text evidence="3 8">Belongs to the G-protein coupled receptor 1 family.</text>
</comment>
<comment type="caution">
    <text evidence="12">The sequence shown here is derived from an EMBL/GenBank/DDBJ whole genome shotgun (WGS) entry which is preliminary data.</text>
</comment>
<dbReference type="InterPro" id="IPR036396">
    <property type="entry name" value="Cyt_P450_sf"/>
</dbReference>
<dbReference type="PROSITE" id="PS50262">
    <property type="entry name" value="G_PROTEIN_RECEP_F1_2"/>
    <property type="match status" value="1"/>
</dbReference>
<evidence type="ECO:0000256" key="2">
    <source>
        <dbReference type="ARBA" id="ARBA00010617"/>
    </source>
</evidence>
<dbReference type="Pfam" id="PF00067">
    <property type="entry name" value="p450"/>
    <property type="match status" value="1"/>
</dbReference>
<evidence type="ECO:0000256" key="6">
    <source>
        <dbReference type="ARBA" id="ARBA00023033"/>
    </source>
</evidence>
<feature type="transmembrane region" description="Helical" evidence="10">
    <location>
        <begin position="575"/>
        <end position="600"/>
    </location>
</feature>
<feature type="transmembrane region" description="Helical" evidence="10">
    <location>
        <begin position="306"/>
        <end position="323"/>
    </location>
</feature>
<evidence type="ECO:0000256" key="8">
    <source>
        <dbReference type="RuleBase" id="RU000688"/>
    </source>
</evidence>
<keyword evidence="8" id="KW-0807">Transducer</keyword>
<feature type="transmembrane region" description="Helical" evidence="10">
    <location>
        <begin position="78"/>
        <end position="99"/>
    </location>
</feature>
<keyword evidence="4 8" id="KW-0812">Transmembrane</keyword>
<dbReference type="PRINTS" id="PR00237">
    <property type="entry name" value="GPCRRHODOPSN"/>
</dbReference>
<dbReference type="GO" id="GO:0016020">
    <property type="term" value="C:membrane"/>
    <property type="evidence" value="ECO:0007669"/>
    <property type="project" value="UniProtKB-SubCell"/>
</dbReference>
<dbReference type="InterPro" id="IPR052954">
    <property type="entry name" value="GPCR-Ligand_Int"/>
</dbReference>
<dbReference type="InterPro" id="IPR001128">
    <property type="entry name" value="Cyt_P450"/>
</dbReference>
<feature type="compositionally biased region" description="Polar residues" evidence="9">
    <location>
        <begin position="510"/>
        <end position="532"/>
    </location>
</feature>
<dbReference type="Gene3D" id="1.20.1070.10">
    <property type="entry name" value="Rhodopsin 7-helix transmembrane proteins"/>
    <property type="match status" value="2"/>
</dbReference>
<dbReference type="Pfam" id="PF00001">
    <property type="entry name" value="7tm_1"/>
    <property type="match status" value="1"/>
</dbReference>
<feature type="region of interest" description="Disordered" evidence="9">
    <location>
        <begin position="502"/>
        <end position="539"/>
    </location>
</feature>
<feature type="transmembrane region" description="Helical" evidence="10">
    <location>
        <begin position="193"/>
        <end position="215"/>
    </location>
</feature>
<evidence type="ECO:0000256" key="10">
    <source>
        <dbReference type="SAM" id="Phobius"/>
    </source>
</evidence>
<evidence type="ECO:0000259" key="11">
    <source>
        <dbReference type="PROSITE" id="PS50262"/>
    </source>
</evidence>
<comment type="subcellular location">
    <subcellularLocation>
        <location evidence="1">Membrane</location>
    </subcellularLocation>
</comment>
<keyword evidence="13" id="KW-1185">Reference proteome</keyword>
<dbReference type="Gene3D" id="1.10.630.10">
    <property type="entry name" value="Cytochrome P450"/>
    <property type="match status" value="1"/>
</dbReference>
<dbReference type="InterPro" id="IPR000276">
    <property type="entry name" value="GPCR_Rhodpsn"/>
</dbReference>
<reference evidence="12 13" key="1">
    <citation type="journal article" date="2024" name="Ann. Entomol. Soc. Am.">
        <title>Genomic analyses of the southern and eastern yellowjacket wasps (Hymenoptera: Vespidae) reveal evolutionary signatures of social life.</title>
        <authorList>
            <person name="Catto M.A."/>
            <person name="Caine P.B."/>
            <person name="Orr S.E."/>
            <person name="Hunt B.G."/>
            <person name="Goodisman M.A.D."/>
        </authorList>
    </citation>
    <scope>NUCLEOTIDE SEQUENCE [LARGE SCALE GENOMIC DNA]</scope>
    <source>
        <strain evidence="12">232</strain>
        <tissue evidence="12">Head and thorax</tissue>
    </source>
</reference>
<evidence type="ECO:0000256" key="3">
    <source>
        <dbReference type="ARBA" id="ARBA00010663"/>
    </source>
</evidence>
<keyword evidence="6" id="KW-0503">Monooxygenase</keyword>
<dbReference type="SUPFAM" id="SSF48264">
    <property type="entry name" value="Cytochrome P450"/>
    <property type="match status" value="1"/>
</dbReference>
<feature type="transmembrane region" description="Helical" evidence="10">
    <location>
        <begin position="235"/>
        <end position="260"/>
    </location>
</feature>
<proteinExistence type="inferred from homology"/>
<name>A0ABD2CJC2_VESMC</name>
<dbReference type="PANTHER" id="PTHR46641">
    <property type="entry name" value="FMRFAMIDE RECEPTOR-RELATED"/>
    <property type="match status" value="1"/>
</dbReference>
<feature type="transmembrane region" description="Helical" evidence="10">
    <location>
        <begin position="335"/>
        <end position="353"/>
    </location>
</feature>
<feature type="transmembrane region" description="Helical" evidence="10">
    <location>
        <begin position="151"/>
        <end position="173"/>
    </location>
</feature>
<keyword evidence="7 10" id="KW-0472">Membrane</keyword>
<evidence type="ECO:0000313" key="12">
    <source>
        <dbReference type="EMBL" id="KAL2745194.1"/>
    </source>
</evidence>
<evidence type="ECO:0000256" key="5">
    <source>
        <dbReference type="ARBA" id="ARBA00022989"/>
    </source>
</evidence>
<dbReference type="PROSITE" id="PS00237">
    <property type="entry name" value="G_PROTEIN_RECEP_F1_1"/>
    <property type="match status" value="1"/>
</dbReference>
<feature type="transmembrane region" description="Helical" evidence="10">
    <location>
        <begin position="111"/>
        <end position="131"/>
    </location>
</feature>
<dbReference type="GO" id="GO:0004930">
    <property type="term" value="F:G protein-coupled receptor activity"/>
    <property type="evidence" value="ECO:0007669"/>
    <property type="project" value="UniProtKB-KW"/>
</dbReference>
<keyword evidence="8" id="KW-0675">Receptor</keyword>
<organism evidence="12 13">
    <name type="scientific">Vespula maculifrons</name>
    <name type="common">Eastern yellow jacket</name>
    <name type="synonym">Wasp</name>
    <dbReference type="NCBI Taxonomy" id="7453"/>
    <lineage>
        <taxon>Eukaryota</taxon>
        <taxon>Metazoa</taxon>
        <taxon>Ecdysozoa</taxon>
        <taxon>Arthropoda</taxon>
        <taxon>Hexapoda</taxon>
        <taxon>Insecta</taxon>
        <taxon>Pterygota</taxon>
        <taxon>Neoptera</taxon>
        <taxon>Endopterygota</taxon>
        <taxon>Hymenoptera</taxon>
        <taxon>Apocrita</taxon>
        <taxon>Aculeata</taxon>
        <taxon>Vespoidea</taxon>
        <taxon>Vespidae</taxon>
        <taxon>Vespinae</taxon>
        <taxon>Vespula</taxon>
    </lineage>
</organism>
<evidence type="ECO:0000313" key="13">
    <source>
        <dbReference type="Proteomes" id="UP001607303"/>
    </source>
</evidence>
<evidence type="ECO:0000256" key="7">
    <source>
        <dbReference type="ARBA" id="ARBA00023136"/>
    </source>
</evidence>
<evidence type="ECO:0000256" key="4">
    <source>
        <dbReference type="ARBA" id="ARBA00022692"/>
    </source>
</evidence>
<dbReference type="SUPFAM" id="SSF81321">
    <property type="entry name" value="Family A G protein-coupled receptor-like"/>
    <property type="match status" value="1"/>
</dbReference>
<keyword evidence="5 10" id="KW-1133">Transmembrane helix</keyword>
<evidence type="ECO:0000256" key="9">
    <source>
        <dbReference type="SAM" id="MobiDB-lite"/>
    </source>
</evidence>
<keyword evidence="6" id="KW-0560">Oxidoreductase</keyword>
<dbReference type="Proteomes" id="UP001607303">
    <property type="component" value="Unassembled WGS sequence"/>
</dbReference>
<dbReference type="GO" id="GO:0004497">
    <property type="term" value="F:monooxygenase activity"/>
    <property type="evidence" value="ECO:0007669"/>
    <property type="project" value="UniProtKB-KW"/>
</dbReference>
<dbReference type="AlphaFoldDB" id="A0ABD2CJC2"/>
<feature type="transmembrane region" description="Helical" evidence="10">
    <location>
        <begin position="620"/>
        <end position="640"/>
    </location>
</feature>
<dbReference type="PANTHER" id="PTHR46641:SF25">
    <property type="entry name" value="CNMAMIDE RECEPTOR-RELATED"/>
    <property type="match status" value="1"/>
</dbReference>
<keyword evidence="8" id="KW-0297">G-protein coupled receptor</keyword>
<feature type="domain" description="G-protein coupled receptors family 1 profile" evidence="11">
    <location>
        <begin position="90"/>
        <end position="633"/>
    </location>
</feature>
<sequence length="666" mass="76178">MFWKTSNVATNSKCIQISATISALPRVRRSASSIVTWTNVTNAYVHRNVSFEISPELEEEPLEACSSVYFLLELFHMYYIPAIILLGLVGNLLSCVVFLNTHLKMRSSSYYLAALATADFGFLVSLLLVWLNNTVGWMVFNKDGWCETLVYVSAVCSSLSVWLIVAFTVERFIAVQYPLHRPHMCTIARAKAIVLILVILALASHSYAFVTAGVVKVHDGYELCDLKIEYLETMRIISIIDSIASLIAPLVLIIIMNTMIMRNLLRFTRRFKQAPSVSTTCPSRERSEINLNQIPKNLKHSRTMEIFMTVLTILAIGLALYYFRLRDTSYFKEKGLLHDSPLPIFGNMAPYFFRRKPVYLILADLYNKYSQTKYFGFYDFMSPVIVLRDPEIINSIGIKNFDNFCDHTSFVAENEPLMAKNLFQLRGDTWREMRKILSPTFTSSKMKMMFGLVQECAENFVNHIAIRSEKGWTTEMKDIFTNYTNDSASSSHNGAGGINMGTIIGGRRPPSQQSFHSSKTNHSQNSRHQPTSIAVPPSTPRNACQLPEIAARCIHVRSSSRNLVSTRNQQSITKMLLLISTVFIILNSPSYVIRLCVFFFTLARRDTPALLWCLQQFFMLLYYTNFSINFLLYAMCGITFRRCLEQLLRKVLKSMTRYHCNPQRYI</sequence>
<accession>A0ABD2CJC2</accession>
<dbReference type="InterPro" id="IPR017452">
    <property type="entry name" value="GPCR_Rhodpsn_7TM"/>
</dbReference>
<dbReference type="EMBL" id="JAYRBN010000046">
    <property type="protein sequence ID" value="KAL2745194.1"/>
    <property type="molecule type" value="Genomic_DNA"/>
</dbReference>